<dbReference type="PANTHER" id="PTHR42742">
    <property type="entry name" value="TRANSCRIPTIONAL REPRESSOR MPRA"/>
    <property type="match status" value="1"/>
</dbReference>
<evidence type="ECO:0000256" key="3">
    <source>
        <dbReference type="PIRSR" id="PIRSR036894-1"/>
    </source>
</evidence>
<dbReference type="InterPro" id="IPR014628">
    <property type="entry name" value="Man6P_isomerase_Firm_short"/>
</dbReference>
<evidence type="ECO:0000313" key="6">
    <source>
        <dbReference type="EMBL" id="AZQ43666.1"/>
    </source>
</evidence>
<dbReference type="GO" id="GO:0005975">
    <property type="term" value="P:carbohydrate metabolic process"/>
    <property type="evidence" value="ECO:0007669"/>
    <property type="project" value="InterPro"/>
</dbReference>
<evidence type="ECO:0000313" key="7">
    <source>
        <dbReference type="Proteomes" id="UP000279600"/>
    </source>
</evidence>
<dbReference type="InterPro" id="IPR046457">
    <property type="entry name" value="PMI_typeI_cat"/>
</dbReference>
<dbReference type="InterPro" id="IPR014710">
    <property type="entry name" value="RmlC-like_jellyroll"/>
</dbReference>
<dbReference type="Gene3D" id="2.60.120.10">
    <property type="entry name" value="Jelly Rolls"/>
    <property type="match status" value="2"/>
</dbReference>
<dbReference type="PANTHER" id="PTHR42742:SF3">
    <property type="entry name" value="FRUCTOKINASE"/>
    <property type="match status" value="1"/>
</dbReference>
<keyword evidence="1 3" id="KW-0479">Metal-binding</keyword>
<dbReference type="InterPro" id="IPR011051">
    <property type="entry name" value="RmlC_Cupin_sf"/>
</dbReference>
<dbReference type="GO" id="GO:0008270">
    <property type="term" value="F:zinc ion binding"/>
    <property type="evidence" value="ECO:0007669"/>
    <property type="project" value="InterPro"/>
</dbReference>
<comment type="cofactor">
    <cofactor evidence="3">
        <name>Zn(2+)</name>
        <dbReference type="ChEBI" id="CHEBI:29105"/>
    </cofactor>
    <text evidence="3">Binds 1 zinc ion per subunit.</text>
</comment>
<evidence type="ECO:0000256" key="1">
    <source>
        <dbReference type="ARBA" id="ARBA00022723"/>
    </source>
</evidence>
<name>A0A3S9MWQ3_9FLAO</name>
<feature type="binding site" evidence="3">
    <location>
        <position position="103"/>
    </location>
    <ligand>
        <name>Zn(2+)</name>
        <dbReference type="ChEBI" id="CHEBI:29105"/>
    </ligand>
</feature>
<dbReference type="AlphaFoldDB" id="A0A3S9MWQ3"/>
<accession>A0A3S9MWQ3</accession>
<evidence type="ECO:0000259" key="5">
    <source>
        <dbReference type="Pfam" id="PF20511"/>
    </source>
</evidence>
<dbReference type="OrthoDB" id="9808275at2"/>
<reference evidence="6 7" key="1">
    <citation type="submission" date="2018-12" db="EMBL/GenBank/DDBJ databases">
        <title>Complete genome of Nonlabens sp. MJ115.</title>
        <authorList>
            <person name="Choi H.S."/>
            <person name="Jung J."/>
        </authorList>
    </citation>
    <scope>NUCLEOTIDE SEQUENCE [LARGE SCALE GENOMIC DNA]</scope>
    <source>
        <strain evidence="6 7">MJ115</strain>
    </source>
</reference>
<feature type="binding site" evidence="3">
    <location>
        <position position="178"/>
    </location>
    <ligand>
        <name>Zn(2+)</name>
        <dbReference type="ChEBI" id="CHEBI:29105"/>
    </ligand>
</feature>
<dbReference type="Pfam" id="PF20511">
    <property type="entry name" value="PMI_typeI_cat"/>
    <property type="match status" value="1"/>
</dbReference>
<feature type="binding site" evidence="3">
    <location>
        <position position="120"/>
    </location>
    <ligand>
        <name>Zn(2+)</name>
        <dbReference type="ChEBI" id="CHEBI:29105"/>
    </ligand>
</feature>
<dbReference type="InterPro" id="IPR051804">
    <property type="entry name" value="Carb_Metab_Reg_Kinase/Isom"/>
</dbReference>
<feature type="active site" evidence="4">
    <location>
        <position position="198"/>
    </location>
</feature>
<evidence type="ECO:0000256" key="4">
    <source>
        <dbReference type="PIRSR" id="PIRSR036894-2"/>
    </source>
</evidence>
<dbReference type="CDD" id="cd07010">
    <property type="entry name" value="cupin_PMI_type_I_N_bac"/>
    <property type="match status" value="1"/>
</dbReference>
<keyword evidence="7" id="KW-1185">Reference proteome</keyword>
<dbReference type="SUPFAM" id="SSF51182">
    <property type="entry name" value="RmlC-like cupins"/>
    <property type="match status" value="1"/>
</dbReference>
<proteinExistence type="predicted"/>
<dbReference type="GO" id="GO:0004476">
    <property type="term" value="F:mannose-6-phosphate isomerase activity"/>
    <property type="evidence" value="ECO:0007669"/>
    <property type="project" value="InterPro"/>
</dbReference>
<organism evidence="6 7">
    <name type="scientific">Nonlabens ponticola</name>
    <dbReference type="NCBI Taxonomy" id="2496866"/>
    <lineage>
        <taxon>Bacteria</taxon>
        <taxon>Pseudomonadati</taxon>
        <taxon>Bacteroidota</taxon>
        <taxon>Flavobacteriia</taxon>
        <taxon>Flavobacteriales</taxon>
        <taxon>Flavobacteriaceae</taxon>
        <taxon>Nonlabens</taxon>
    </lineage>
</organism>
<dbReference type="RefSeq" id="WP_126446342.1">
    <property type="nucleotide sequence ID" value="NZ_CP034549.1"/>
</dbReference>
<dbReference type="Proteomes" id="UP000279600">
    <property type="component" value="Chromosome"/>
</dbReference>
<dbReference type="KEGG" id="noj:EJ995_05270"/>
<dbReference type="PIRSF" id="PIRSF036894">
    <property type="entry name" value="PMI_Firm_short"/>
    <property type="match status" value="1"/>
</dbReference>
<protein>
    <submittedName>
        <fullName evidence="6">Mannose-6-phosphate isomerase</fullName>
    </submittedName>
</protein>
<feature type="domain" description="Phosphomannose isomerase type I catalytic" evidence="5">
    <location>
        <begin position="12"/>
        <end position="114"/>
    </location>
</feature>
<dbReference type="EMBL" id="CP034549">
    <property type="protein sequence ID" value="AZQ43666.1"/>
    <property type="molecule type" value="Genomic_DNA"/>
</dbReference>
<keyword evidence="2 3" id="KW-0862">Zinc</keyword>
<sequence>MTWYPLTFEPILLEKIWGGQHLNQLKNIQPPIDQLGESWEISTVPGKVSVVDNGDLKGHNLQQLLDTYPEKILGARLAALYGNKFPLLIKFINAAQDLSIQVHPDDEMAGNQHNSFGKSEMWYVMDARPGSQLTIGFENNVDELAFAKAVQNKTLPQLLNNIEARQGDAYMIAPGTVHAIGAGITLAEIQQSSDITYRVYDYDRKDSKGNTRELHIDAAMKASNLAAGADHKLAYDVTQTGIQTLESNQYFTTRIAQFTGQFEVPHTADFFTILINVGVAVNILHDGNSYRCHHTQTYLLPAAMNPSVTIECDTEARVLIVTV</sequence>
<gene>
    <name evidence="6" type="ORF">EJ995_05270</name>
</gene>
<keyword evidence="6" id="KW-0413">Isomerase</keyword>
<evidence type="ECO:0000256" key="2">
    <source>
        <dbReference type="ARBA" id="ARBA00022833"/>
    </source>
</evidence>